<dbReference type="Proteomes" id="UP001055101">
    <property type="component" value="Unassembled WGS sequence"/>
</dbReference>
<proteinExistence type="predicted"/>
<sequence length="118" mass="13021">MTLAERVRAAAAKGRRLAEAFPGATKADDLPWKVIEAFDSDVRPNVERDRRIEDERDRVLIASVILAESDGDDVATARQHLVGAIDYLEESVLRFGRVNQAATRLGYGQVGDRLSKGQ</sequence>
<gene>
    <name evidence="1" type="ORF">EKPJFOCH_0831</name>
</gene>
<reference evidence="1" key="2">
    <citation type="submission" date="2021-08" db="EMBL/GenBank/DDBJ databases">
        <authorList>
            <person name="Tani A."/>
            <person name="Ola A."/>
            <person name="Ogura Y."/>
            <person name="Katsura K."/>
            <person name="Hayashi T."/>
        </authorList>
    </citation>
    <scope>NUCLEOTIDE SEQUENCE</scope>
    <source>
        <strain evidence="1">DSM 23674</strain>
    </source>
</reference>
<comment type="caution">
    <text evidence="1">The sequence shown here is derived from an EMBL/GenBank/DDBJ whole genome shotgun (WGS) entry which is preliminary data.</text>
</comment>
<dbReference type="RefSeq" id="WP_147813692.1">
    <property type="nucleotide sequence ID" value="NZ_BPRA01000003.1"/>
</dbReference>
<evidence type="ECO:0000313" key="1">
    <source>
        <dbReference type="EMBL" id="GJE54356.1"/>
    </source>
</evidence>
<dbReference type="EMBL" id="BPRA01000003">
    <property type="protein sequence ID" value="GJE54356.1"/>
    <property type="molecule type" value="Genomic_DNA"/>
</dbReference>
<protein>
    <recommendedName>
        <fullName evidence="3">NTP pyrophosphohydrolase MazG putative catalytic core domain-containing protein</fullName>
    </recommendedName>
</protein>
<accession>A0ABQ4TH71</accession>
<organism evidence="1 2">
    <name type="scientific">Methylobacterium thuringiense</name>
    <dbReference type="NCBI Taxonomy" id="1003091"/>
    <lineage>
        <taxon>Bacteria</taxon>
        <taxon>Pseudomonadati</taxon>
        <taxon>Pseudomonadota</taxon>
        <taxon>Alphaproteobacteria</taxon>
        <taxon>Hyphomicrobiales</taxon>
        <taxon>Methylobacteriaceae</taxon>
        <taxon>Methylobacterium</taxon>
    </lineage>
</organism>
<evidence type="ECO:0000313" key="2">
    <source>
        <dbReference type="Proteomes" id="UP001055101"/>
    </source>
</evidence>
<evidence type="ECO:0008006" key="3">
    <source>
        <dbReference type="Google" id="ProtNLM"/>
    </source>
</evidence>
<name>A0ABQ4TH71_9HYPH</name>
<reference evidence="1" key="1">
    <citation type="journal article" date="2021" name="Front. Microbiol.">
        <title>Comprehensive Comparative Genomics and Phenotyping of Methylobacterium Species.</title>
        <authorList>
            <person name="Alessa O."/>
            <person name="Ogura Y."/>
            <person name="Fujitani Y."/>
            <person name="Takami H."/>
            <person name="Hayashi T."/>
            <person name="Sahin N."/>
            <person name="Tani A."/>
        </authorList>
    </citation>
    <scope>NUCLEOTIDE SEQUENCE</scope>
    <source>
        <strain evidence="1">DSM 23674</strain>
    </source>
</reference>
<keyword evidence="2" id="KW-1185">Reference proteome</keyword>